<dbReference type="RefSeq" id="WP_132025755.1">
    <property type="nucleotide sequence ID" value="NZ_CP068564.1"/>
</dbReference>
<sequence>MNKKIYGNKYRGTKNFLRKRFHYKRQLKRFICILIILSLILVLKVINNKLTSNIIQIINKGINYEFSIKEDGKKILNYSKKLLELSGKTLEALNIKNKPMYSSPIEGAVYKPFGEVKHLDGSVNFNNGVDIIPKDEKEPIVIEKGIVSKIEDKNTKGYFVTIQHENMTTVYGYLIEVYLREGERVNIGDKIGTLGTNKDGNKYLHFEIWIDNVPVNPMEYIKFSKSI</sequence>
<dbReference type="PANTHER" id="PTHR21666">
    <property type="entry name" value="PEPTIDASE-RELATED"/>
    <property type="match status" value="1"/>
</dbReference>
<dbReference type="Proteomes" id="UP000294567">
    <property type="component" value="Unassembled WGS sequence"/>
</dbReference>
<dbReference type="EMBL" id="SMAE01000002">
    <property type="protein sequence ID" value="TCS91143.1"/>
    <property type="molecule type" value="Genomic_DNA"/>
</dbReference>
<dbReference type="InterPro" id="IPR016047">
    <property type="entry name" value="M23ase_b-sheet_dom"/>
</dbReference>
<keyword evidence="3" id="KW-0378">Hydrolase</keyword>
<keyword evidence="1" id="KW-0812">Transmembrane</keyword>
<accession>A0A4R3L370</accession>
<protein>
    <submittedName>
        <fullName evidence="3">Murein DD-endopeptidase MepM/ murein hydrolase activator NlpD</fullName>
    </submittedName>
</protein>
<evidence type="ECO:0000313" key="3">
    <source>
        <dbReference type="EMBL" id="TCS91143.1"/>
    </source>
</evidence>
<evidence type="ECO:0000259" key="2">
    <source>
        <dbReference type="Pfam" id="PF01551"/>
    </source>
</evidence>
<evidence type="ECO:0000313" key="4">
    <source>
        <dbReference type="Proteomes" id="UP000294567"/>
    </source>
</evidence>
<dbReference type="Pfam" id="PF01551">
    <property type="entry name" value="Peptidase_M23"/>
    <property type="match status" value="1"/>
</dbReference>
<dbReference type="CDD" id="cd12797">
    <property type="entry name" value="M23_peptidase"/>
    <property type="match status" value="1"/>
</dbReference>
<dbReference type="AlphaFoldDB" id="A0A4R3L370"/>
<dbReference type="InterPro" id="IPR050570">
    <property type="entry name" value="Cell_wall_metabolism_enzyme"/>
</dbReference>
<dbReference type="SUPFAM" id="SSF51261">
    <property type="entry name" value="Duplicated hybrid motif"/>
    <property type="match status" value="1"/>
</dbReference>
<proteinExistence type="predicted"/>
<keyword evidence="1" id="KW-0472">Membrane</keyword>
<dbReference type="GO" id="GO:0004222">
    <property type="term" value="F:metalloendopeptidase activity"/>
    <property type="evidence" value="ECO:0007669"/>
    <property type="project" value="TreeGrafter"/>
</dbReference>
<keyword evidence="4" id="KW-1185">Reference proteome</keyword>
<evidence type="ECO:0000256" key="1">
    <source>
        <dbReference type="SAM" id="Phobius"/>
    </source>
</evidence>
<comment type="caution">
    <text evidence="3">The sequence shown here is derived from an EMBL/GenBank/DDBJ whole genome shotgun (WGS) entry which is preliminary data.</text>
</comment>
<dbReference type="PANTHER" id="PTHR21666:SF270">
    <property type="entry name" value="MUREIN HYDROLASE ACTIVATOR ENVC"/>
    <property type="match status" value="1"/>
</dbReference>
<feature type="transmembrane region" description="Helical" evidence="1">
    <location>
        <begin position="27"/>
        <end position="46"/>
    </location>
</feature>
<name>A0A4R3L370_9FIRM</name>
<organism evidence="3 4">
    <name type="scientific">Keratinibaculum paraultunense</name>
    <dbReference type="NCBI Taxonomy" id="1278232"/>
    <lineage>
        <taxon>Bacteria</taxon>
        <taxon>Bacillati</taxon>
        <taxon>Bacillota</taxon>
        <taxon>Tissierellia</taxon>
        <taxon>Tissierellales</taxon>
        <taxon>Tepidimicrobiaceae</taxon>
        <taxon>Keratinibaculum</taxon>
    </lineage>
</organism>
<gene>
    <name evidence="3" type="ORF">EDD65_10271</name>
</gene>
<dbReference type="OrthoDB" id="9814460at2"/>
<keyword evidence="1" id="KW-1133">Transmembrane helix</keyword>
<feature type="domain" description="M23ase beta-sheet core" evidence="2">
    <location>
        <begin position="125"/>
        <end position="217"/>
    </location>
</feature>
<dbReference type="InterPro" id="IPR011055">
    <property type="entry name" value="Dup_hybrid_motif"/>
</dbReference>
<dbReference type="Gene3D" id="2.70.70.10">
    <property type="entry name" value="Glucose Permease (Domain IIA)"/>
    <property type="match status" value="1"/>
</dbReference>
<reference evidence="3 4" key="1">
    <citation type="submission" date="2019-03" db="EMBL/GenBank/DDBJ databases">
        <title>Genomic Encyclopedia of Type Strains, Phase IV (KMG-IV): sequencing the most valuable type-strain genomes for metagenomic binning, comparative biology and taxonomic classification.</title>
        <authorList>
            <person name="Goeker M."/>
        </authorList>
    </citation>
    <scope>NUCLEOTIDE SEQUENCE [LARGE SCALE GENOMIC DNA]</scope>
    <source>
        <strain evidence="3 4">DSM 26752</strain>
    </source>
</reference>